<dbReference type="EMBL" id="JAJAQI010000024">
    <property type="protein sequence ID" value="MCB4823264.1"/>
    <property type="molecule type" value="Genomic_DNA"/>
</dbReference>
<dbReference type="AlphaFoldDB" id="A0A9X1IEL3"/>
<name>A0A9X1IEL3_9PROT</name>
<gene>
    <name evidence="1" type="ORF">LHA35_16140</name>
</gene>
<evidence type="ECO:0000313" key="1">
    <source>
        <dbReference type="EMBL" id="MCB4823264.1"/>
    </source>
</evidence>
<keyword evidence="2" id="KW-1185">Reference proteome</keyword>
<organism evidence="1 2">
    <name type="scientific">Roseicella aerolata</name>
    <dbReference type="NCBI Taxonomy" id="2883479"/>
    <lineage>
        <taxon>Bacteria</taxon>
        <taxon>Pseudomonadati</taxon>
        <taxon>Pseudomonadota</taxon>
        <taxon>Alphaproteobacteria</taxon>
        <taxon>Acetobacterales</taxon>
        <taxon>Roseomonadaceae</taxon>
        <taxon>Roseicella</taxon>
    </lineage>
</organism>
<sequence>MTAAARASGAAPGRATHRRAAEAGQRAFIVFGGEADQPWLHLLRPGFRHCFAAIADARGWTVLDPLTGRLVVARLEVPPAFDLPGFYRRAGFAVAGPFVPGQPRWRLLPPLAPFTCVALCRAVLGAGAPFALTPWGLFRALSGNRKKYLTYPEHRTKSQPANGRTAP</sequence>
<reference evidence="1" key="1">
    <citation type="submission" date="2021-10" db="EMBL/GenBank/DDBJ databases">
        <title>Roseicella aerolatum sp. nov., isolated from aerosols of e-waste dismantling site.</title>
        <authorList>
            <person name="Qin T."/>
        </authorList>
    </citation>
    <scope>NUCLEOTIDE SEQUENCE</scope>
    <source>
        <strain evidence="1">GB24</strain>
    </source>
</reference>
<protein>
    <submittedName>
        <fullName evidence="1">Uncharacterized protein</fullName>
    </submittedName>
</protein>
<evidence type="ECO:0000313" key="2">
    <source>
        <dbReference type="Proteomes" id="UP001139311"/>
    </source>
</evidence>
<accession>A0A9X1IEL3</accession>
<comment type="caution">
    <text evidence="1">The sequence shown here is derived from an EMBL/GenBank/DDBJ whole genome shotgun (WGS) entry which is preliminary data.</text>
</comment>
<proteinExistence type="predicted"/>
<dbReference type="RefSeq" id="WP_226609758.1">
    <property type="nucleotide sequence ID" value="NZ_JAJAQI010000024.1"/>
</dbReference>
<dbReference type="Proteomes" id="UP001139311">
    <property type="component" value="Unassembled WGS sequence"/>
</dbReference>